<proteinExistence type="predicted"/>
<evidence type="ECO:0000313" key="3">
    <source>
        <dbReference type="EMBL" id="MFC3050544.1"/>
    </source>
</evidence>
<dbReference type="Gene3D" id="1.10.3210.10">
    <property type="entry name" value="Hypothetical protein af1432"/>
    <property type="match status" value="1"/>
</dbReference>
<dbReference type="InterPro" id="IPR003607">
    <property type="entry name" value="HD/PDEase_dom"/>
</dbReference>
<dbReference type="EMBL" id="JBHRSL010000001">
    <property type="protein sequence ID" value="MFC3050544.1"/>
    <property type="molecule type" value="Genomic_DNA"/>
</dbReference>
<sequence>MSVVVTEDIFVDFALDMIGLNDPFTKEHCRETAELASNIASALSVPKNIAKSIRVAAFLHDVGKQAIPKEILSKPGKLSDEEYNLVKTHVIQGLTLMQNVKLDREAAKFISEHHERLDGSGYPLGLSQPYLSMGGQIVGVADVISALTSKRTYRKPMKLEGVIAILYDMKGTHFSEEIVTAAIQVMYDHGHQLFDD</sequence>
<organism evidence="3 4">
    <name type="scientific">Kordiimonas pumila</name>
    <dbReference type="NCBI Taxonomy" id="2161677"/>
    <lineage>
        <taxon>Bacteria</taxon>
        <taxon>Pseudomonadati</taxon>
        <taxon>Pseudomonadota</taxon>
        <taxon>Alphaproteobacteria</taxon>
        <taxon>Kordiimonadales</taxon>
        <taxon>Kordiimonadaceae</taxon>
        <taxon>Kordiimonas</taxon>
    </lineage>
</organism>
<name>A0ABV7D0K3_9PROT</name>
<dbReference type="GO" id="GO:0016787">
    <property type="term" value="F:hydrolase activity"/>
    <property type="evidence" value="ECO:0007669"/>
    <property type="project" value="UniProtKB-KW"/>
</dbReference>
<dbReference type="PANTHER" id="PTHR43155">
    <property type="entry name" value="CYCLIC DI-GMP PHOSPHODIESTERASE PA4108-RELATED"/>
    <property type="match status" value="1"/>
</dbReference>
<dbReference type="CDD" id="cd00077">
    <property type="entry name" value="HDc"/>
    <property type="match status" value="1"/>
</dbReference>
<dbReference type="InterPro" id="IPR006675">
    <property type="entry name" value="HDIG_dom"/>
</dbReference>
<feature type="domain" description="HD" evidence="1">
    <location>
        <begin position="25"/>
        <end position="147"/>
    </location>
</feature>
<accession>A0ABV7D0K3</accession>
<reference evidence="4" key="1">
    <citation type="journal article" date="2019" name="Int. J. Syst. Evol. Microbiol.">
        <title>The Global Catalogue of Microorganisms (GCM) 10K type strain sequencing project: providing services to taxonomists for standard genome sequencing and annotation.</title>
        <authorList>
            <consortium name="The Broad Institute Genomics Platform"/>
            <consortium name="The Broad Institute Genome Sequencing Center for Infectious Disease"/>
            <person name="Wu L."/>
            <person name="Ma J."/>
        </authorList>
    </citation>
    <scope>NUCLEOTIDE SEQUENCE [LARGE SCALE GENOMIC DNA]</scope>
    <source>
        <strain evidence="4">KCTC 62164</strain>
    </source>
</reference>
<evidence type="ECO:0000259" key="1">
    <source>
        <dbReference type="PROSITE" id="PS51831"/>
    </source>
</evidence>
<dbReference type="PANTHER" id="PTHR43155:SF2">
    <property type="entry name" value="CYCLIC DI-GMP PHOSPHODIESTERASE PA4108"/>
    <property type="match status" value="1"/>
</dbReference>
<protein>
    <submittedName>
        <fullName evidence="3">HD-GYP domain-containing protein</fullName>
        <ecNumber evidence="3">3.1.4.-</ecNumber>
    </submittedName>
</protein>
<gene>
    <name evidence="3" type="ORF">ACFOKA_01355</name>
</gene>
<dbReference type="Pfam" id="PF13487">
    <property type="entry name" value="HD_5"/>
    <property type="match status" value="1"/>
</dbReference>
<comment type="caution">
    <text evidence="3">The sequence shown here is derived from an EMBL/GenBank/DDBJ whole genome shotgun (WGS) entry which is preliminary data.</text>
</comment>
<evidence type="ECO:0000259" key="2">
    <source>
        <dbReference type="PROSITE" id="PS51832"/>
    </source>
</evidence>
<keyword evidence="3" id="KW-0378">Hydrolase</keyword>
<dbReference type="InterPro" id="IPR037522">
    <property type="entry name" value="HD_GYP_dom"/>
</dbReference>
<dbReference type="SMART" id="SM00471">
    <property type="entry name" value="HDc"/>
    <property type="match status" value="1"/>
</dbReference>
<dbReference type="EC" id="3.1.4.-" evidence="3"/>
<dbReference type="PROSITE" id="PS51831">
    <property type="entry name" value="HD"/>
    <property type="match status" value="1"/>
</dbReference>
<dbReference type="InterPro" id="IPR006674">
    <property type="entry name" value="HD_domain"/>
</dbReference>
<evidence type="ECO:0000313" key="4">
    <source>
        <dbReference type="Proteomes" id="UP001595444"/>
    </source>
</evidence>
<feature type="domain" description="HD-GYP" evidence="2">
    <location>
        <begin position="3"/>
        <end position="196"/>
    </location>
</feature>
<dbReference type="SUPFAM" id="SSF109604">
    <property type="entry name" value="HD-domain/PDEase-like"/>
    <property type="match status" value="1"/>
</dbReference>
<dbReference type="Proteomes" id="UP001595444">
    <property type="component" value="Unassembled WGS sequence"/>
</dbReference>
<dbReference type="NCBIfam" id="TIGR00277">
    <property type="entry name" value="HDIG"/>
    <property type="match status" value="1"/>
</dbReference>
<dbReference type="RefSeq" id="WP_194214920.1">
    <property type="nucleotide sequence ID" value="NZ_CP061205.1"/>
</dbReference>
<keyword evidence="4" id="KW-1185">Reference proteome</keyword>
<dbReference type="PROSITE" id="PS51832">
    <property type="entry name" value="HD_GYP"/>
    <property type="match status" value="1"/>
</dbReference>